<sequence length="2052" mass="229373">DDPKTEVVEAAKSGDAELLNEVLEELNSAERILAVRDYPFGRELKTTPLINAVENGNLDCVKVLLKYKADTEGRGDFHLSDLFPYPYFWLCGTPLCVAAAYGNLEILSCLVENGADINAATNYVPGLTPLMFAVQESHIDAVNYLLDQGADVNLQQESGYTALHFHNNMKVVNCLLQNGANVELQDEDGQTVLFHALRNKGISFGILSSLVKNGANLNTRRNDKCTPLMSVTQSCGIYEEQLVTWLVENGANVDLQDKDGLTALHYACMSDNSCEVVSCLIKNGANINACTGNKVTPLMRAAKKGNSDVVSLLIAHGANVDLQDKDGDTAFHYSACEEDSLNKMPMGKTILKLLTAGASCLCKNSHGLTPLLATSNSSNRRSVLFLIKRPEFTKEQRIDALELLGASLSLDHCYWGGFRYIKHGMEERFTDPFNPILKQQMEPIEAYQNRKESQTLEELALVEGDKKAMIMESLVVKERILGRNNEKLLKSIRCAANYFGCHQFSLCIGLYRHAMKIAQCCNQSASRDLNGITKVLESRLENSLPKEDPVFELLDQTVLDHDYELQRTKEQDDYLFDSLFRILRMIGQKELGEKDKFSNAAVLLKTICKLNPRGYERNTLLHEFIRYSGHSGSSQLCTAAVKLLVNAGFNVNAVNNNGDTALHLAVTSERWDDEHIQFITEILQLLFNGGAHHDFVNNDGKTPMDMAKTDEARMILSERRKLELKCIIAVQTGNLDCVKVLLNYKADIEEQGERFRYLVFPPDNIWNVSKFDFAYTCPPLFLAAANGNLDILSYLFEQGANVNASSSSESSDPWSVPFDGYLFWHTPLIVALKNGHNDAFTFLIDKGADVNLQDHGGYAALHYAVQRRNFDAISCLVDNGADVNLFTSSKETPLILACTQSHNMKTINFLLNKGADVNLQNRNGKSALHFARSDICYWLIQNLADVNMCDNHNCTPLMQASRKGDVKKVAMLIENGAKVDLQDTNGNNALHHAVLNSYDSHPYTPEICLALLTAKASNLCNSQGWTPLLLASKNCIKSVVEILLKHPEVTKEQRANALELLGASLCLKSGTFPDVEEGFNYIRLGMKVRYTDNSHPLLKQQVEPAEAYQKRRECQTLEELAEIEGDRDAIIMESLVIRERIIGANNVELLESIECVAEHFYSKEPGHFKRRSIPLYRYAIKITQGCIVERFESAVSCLWHLTDVLYECKQYSDKELLLELLELTVFLCENWPDCNGYYQSVWHIRYDEGEVSLFDSVVVVIHMITKNLQNGEEDETYLNVLVLLRNLLRHNPRCRNDNGTLLHVRIYATEEIIFDIFPSADTVKLLLNAGFNVNATDCNGDTPLHRAASLEPGNDLIHRVPEIMKALFDGGAHHDFVNNDGKTPMDMAKTDEARMILSERRKLELECISARAVKKFGIPYLGSLNSTERVSVLAAQDYADKALEEKHVIRIPCKTTPLIVAVQTGNLDCVKVLLNYKADIEEQGESFRYLVFPPDDMWNVSKFESAYTCPPLFLAAANGNLDILSYLFEQGGNVNASSSSEYADPWSLPSEFDDYLPIWRTPLIVALTNGHNDAFTFLIDKGADVNLQDHVGYTALHHAVERRNFDAVSCLVHNGADVNLFTSINKHTPLMSACQFHNMDAINVLLNKGADVNLQDRDGKSALHFACSDICYWLIQNLADVNMCDNHNCTPLMQASSKSDVKKVAMLVENQAKVDLQDMNGNTALHHAMHNSYHSHEYTPEICCALLTAKASIHLCNSQGWTPLLLASENCIKSAVEILIKHPEVTKEQRANALELLGSSLCLKSGTFAHIEEGFGYIKLGMKERFADASHPLLKQQVEPAEAYQNRKESQTLEELAEIEGDKDSIIMESLVIRERIFGANNKELLKPIEHVAEHFYSKDPGHFKRLSIPLYRYATKIAQGRMCYNGTLLHAGTHSTENIITDIFPSADTVKLLLKAGFNIHAIDKDGNTPLHRAASLKPRDDLIHLLTEIMKALVDGGAHHDFVNHHGKTPMDMAKTDEACKLLSEEKSKLKLKCISTRVVKKFGIPYLGE</sequence>
<feature type="repeat" description="ANK" evidence="3">
    <location>
        <begin position="1511"/>
        <end position="1539"/>
    </location>
</feature>
<dbReference type="InterPro" id="IPR036770">
    <property type="entry name" value="Ankyrin_rpt-contain_sf"/>
</dbReference>
<feature type="repeat" description="ANK" evidence="3">
    <location>
        <begin position="1591"/>
        <end position="1623"/>
    </location>
</feature>
<feature type="repeat" description="ANK" evidence="3">
    <location>
        <begin position="1453"/>
        <end position="1485"/>
    </location>
</feature>
<evidence type="ECO:0000256" key="3">
    <source>
        <dbReference type="PROSITE-ProRule" id="PRU00023"/>
    </source>
</evidence>
<feature type="non-terminal residue" evidence="4">
    <location>
        <position position="2052"/>
    </location>
</feature>
<dbReference type="InterPro" id="IPR002110">
    <property type="entry name" value="Ankyrin_rpt"/>
</dbReference>
<dbReference type="Gene3D" id="1.25.40.20">
    <property type="entry name" value="Ankyrin repeat-containing domain"/>
    <property type="match status" value="10"/>
</dbReference>
<evidence type="ECO:0000256" key="2">
    <source>
        <dbReference type="ARBA" id="ARBA00023043"/>
    </source>
</evidence>
<feature type="repeat" description="ANK" evidence="3">
    <location>
        <begin position="657"/>
        <end position="698"/>
    </location>
</feature>
<dbReference type="InterPro" id="IPR050889">
    <property type="entry name" value="Dendritic_Spine_Reg/Scaffold"/>
</dbReference>
<organism evidence="4 5">
    <name type="scientific">Porites lobata</name>
    <dbReference type="NCBI Taxonomy" id="104759"/>
    <lineage>
        <taxon>Eukaryota</taxon>
        <taxon>Metazoa</taxon>
        <taxon>Cnidaria</taxon>
        <taxon>Anthozoa</taxon>
        <taxon>Hexacorallia</taxon>
        <taxon>Scleractinia</taxon>
        <taxon>Fungiina</taxon>
        <taxon>Poritidae</taxon>
        <taxon>Porites</taxon>
    </lineage>
</organism>
<feature type="repeat" description="ANK" evidence="3">
    <location>
        <begin position="779"/>
        <end position="807"/>
    </location>
</feature>
<dbReference type="PROSITE" id="PS50297">
    <property type="entry name" value="ANK_REP_REGION"/>
    <property type="match status" value="14"/>
</dbReference>
<dbReference type="PROSITE" id="PS50088">
    <property type="entry name" value="ANK_REPEAT"/>
    <property type="match status" value="18"/>
</dbReference>
<dbReference type="PANTHER" id="PTHR24166:SF48">
    <property type="entry name" value="PROTEIN VAPYRIN"/>
    <property type="match status" value="1"/>
</dbReference>
<gene>
    <name evidence="4" type="ORF">PLOB_00020365</name>
</gene>
<dbReference type="SUPFAM" id="SSF48403">
    <property type="entry name" value="Ankyrin repeat"/>
    <property type="match status" value="7"/>
</dbReference>
<feature type="repeat" description="ANK" evidence="3">
    <location>
        <begin position="889"/>
        <end position="922"/>
    </location>
</feature>
<dbReference type="SMART" id="SM00248">
    <property type="entry name" value="ANK"/>
    <property type="match status" value="33"/>
</dbReference>
<keyword evidence="5" id="KW-1185">Reference proteome</keyword>
<protein>
    <submittedName>
        <fullName evidence="4">Uncharacterized protein</fullName>
    </submittedName>
</protein>
<keyword evidence="2 3" id="KW-0040">ANK repeat</keyword>
<dbReference type="Pfam" id="PF00023">
    <property type="entry name" value="Ank"/>
    <property type="match status" value="1"/>
</dbReference>
<dbReference type="Proteomes" id="UP001159405">
    <property type="component" value="Unassembled WGS sequence"/>
</dbReference>
<feature type="repeat" description="ANK" evidence="3">
    <location>
        <begin position="1967"/>
        <end position="2007"/>
    </location>
</feature>
<feature type="repeat" description="ANK" evidence="3">
    <location>
        <begin position="1625"/>
        <end position="1657"/>
    </location>
</feature>
<feature type="repeat" description="ANK" evidence="3">
    <location>
        <begin position="293"/>
        <end position="325"/>
    </location>
</feature>
<keyword evidence="1" id="KW-0677">Repeat</keyword>
<accession>A0ABN8RKY7</accession>
<dbReference type="Pfam" id="PF12796">
    <property type="entry name" value="Ank_2"/>
    <property type="match status" value="9"/>
</dbReference>
<feature type="repeat" description="ANK" evidence="3">
    <location>
        <begin position="44"/>
        <end position="76"/>
    </location>
</feature>
<dbReference type="Pfam" id="PF13637">
    <property type="entry name" value="Ank_4"/>
    <property type="match status" value="1"/>
</dbReference>
<proteinExistence type="predicted"/>
<evidence type="ECO:0000256" key="1">
    <source>
        <dbReference type="ARBA" id="ARBA00022737"/>
    </source>
</evidence>
<feature type="repeat" description="ANK" evidence="3">
    <location>
        <begin position="188"/>
        <end position="222"/>
    </location>
</feature>
<feature type="repeat" description="ANK" evidence="3">
    <location>
        <begin position="125"/>
        <end position="157"/>
    </location>
</feature>
<evidence type="ECO:0000313" key="5">
    <source>
        <dbReference type="Proteomes" id="UP001159405"/>
    </source>
</evidence>
<evidence type="ECO:0000313" key="4">
    <source>
        <dbReference type="EMBL" id="CAH3178485.1"/>
    </source>
</evidence>
<dbReference type="PANTHER" id="PTHR24166">
    <property type="entry name" value="ROLLING PEBBLES, ISOFORM B"/>
    <property type="match status" value="1"/>
</dbReference>
<reference evidence="4 5" key="1">
    <citation type="submission" date="2022-05" db="EMBL/GenBank/DDBJ databases">
        <authorList>
            <consortium name="Genoscope - CEA"/>
            <person name="William W."/>
        </authorList>
    </citation>
    <scope>NUCLEOTIDE SEQUENCE [LARGE SCALE GENOMIC DNA]</scope>
</reference>
<feature type="repeat" description="ANK" evidence="3">
    <location>
        <begin position="823"/>
        <end position="855"/>
    </location>
</feature>
<comment type="caution">
    <text evidence="4">The sequence shown here is derived from an EMBL/GenBank/DDBJ whole genome shotgun (WGS) entry which is preliminary data.</text>
</comment>
<feature type="repeat" description="ANK" evidence="3">
    <location>
        <begin position="93"/>
        <end position="122"/>
    </location>
</feature>
<feature type="repeat" description="ANK" evidence="3">
    <location>
        <begin position="856"/>
        <end position="888"/>
    </location>
</feature>
<feature type="repeat" description="ANK" evidence="3">
    <location>
        <begin position="259"/>
        <end position="292"/>
    </location>
</feature>
<feature type="repeat" description="ANK" evidence="3">
    <location>
        <begin position="952"/>
        <end position="984"/>
    </location>
</feature>
<name>A0ABN8RKY7_9CNID</name>
<dbReference type="EMBL" id="CALNXK010000240">
    <property type="protein sequence ID" value="CAH3178485.1"/>
    <property type="molecule type" value="Genomic_DNA"/>
</dbReference>
<feature type="non-terminal residue" evidence="4">
    <location>
        <position position="1"/>
    </location>
</feature>
<feature type="repeat" description="ANK" evidence="3">
    <location>
        <begin position="1558"/>
        <end position="1590"/>
    </location>
</feature>